<dbReference type="NCBIfam" id="NF001095">
    <property type="entry name" value="PRK00124.1"/>
    <property type="match status" value="1"/>
</dbReference>
<dbReference type="Pfam" id="PF02639">
    <property type="entry name" value="DUF188"/>
    <property type="match status" value="1"/>
</dbReference>
<protein>
    <submittedName>
        <fullName evidence="1">Uncharacterized protein</fullName>
    </submittedName>
</protein>
<gene>
    <name evidence="1" type="ORF">METZ01_LOCUS14659</name>
</gene>
<dbReference type="InterPro" id="IPR003791">
    <property type="entry name" value="UPF0178"/>
</dbReference>
<organism evidence="1">
    <name type="scientific">marine metagenome</name>
    <dbReference type="NCBI Taxonomy" id="408172"/>
    <lineage>
        <taxon>unclassified sequences</taxon>
        <taxon>metagenomes</taxon>
        <taxon>ecological metagenomes</taxon>
    </lineage>
</organism>
<dbReference type="PANTHER" id="PTHR35146">
    <property type="entry name" value="UPF0178 PROTEIN YAII"/>
    <property type="match status" value="1"/>
</dbReference>
<evidence type="ECO:0000313" key="1">
    <source>
        <dbReference type="EMBL" id="SUZ61805.1"/>
    </source>
</evidence>
<name>A0A381P4D6_9ZZZZ</name>
<accession>A0A381P4D6</accession>
<dbReference type="PANTHER" id="PTHR35146:SF1">
    <property type="entry name" value="UPF0178 PROTEIN YAII"/>
    <property type="match status" value="1"/>
</dbReference>
<dbReference type="EMBL" id="UINC01000827">
    <property type="protein sequence ID" value="SUZ61805.1"/>
    <property type="molecule type" value="Genomic_DNA"/>
</dbReference>
<proteinExistence type="inferred from homology"/>
<sequence length="152" mass="17147">VRILVDADSCPVKDEVYRVAKRYELDVVLVSERWQRVPSEPWIELIVVENEGRLDAADDRIVQEASPAEIVVTEDILLAGRCLEIGASVLSPRGRVFTEETIGEAIATRTLMAELRESGEITGGPAQFGKRDRSKFLQRLDEIIQKTRLRKD</sequence>
<dbReference type="HAMAP" id="MF_00489">
    <property type="entry name" value="UPF0178"/>
    <property type="match status" value="1"/>
</dbReference>
<reference evidence="1" key="1">
    <citation type="submission" date="2018-05" db="EMBL/GenBank/DDBJ databases">
        <authorList>
            <person name="Lanie J.A."/>
            <person name="Ng W.-L."/>
            <person name="Kazmierczak K.M."/>
            <person name="Andrzejewski T.M."/>
            <person name="Davidsen T.M."/>
            <person name="Wayne K.J."/>
            <person name="Tettelin H."/>
            <person name="Glass J.I."/>
            <person name="Rusch D."/>
            <person name="Podicherti R."/>
            <person name="Tsui H.-C.T."/>
            <person name="Winkler M.E."/>
        </authorList>
    </citation>
    <scope>NUCLEOTIDE SEQUENCE</scope>
</reference>
<dbReference type="AlphaFoldDB" id="A0A381P4D6"/>
<feature type="non-terminal residue" evidence="1">
    <location>
        <position position="1"/>
    </location>
</feature>